<comment type="caution">
    <text evidence="2">The sequence shown here is derived from an EMBL/GenBank/DDBJ whole genome shotgun (WGS) entry which is preliminary data.</text>
</comment>
<accession>A0A371EXI8</accession>
<evidence type="ECO:0000313" key="3">
    <source>
        <dbReference type="Proteomes" id="UP000257109"/>
    </source>
</evidence>
<keyword evidence="3" id="KW-1185">Reference proteome</keyword>
<feature type="compositionally biased region" description="Acidic residues" evidence="1">
    <location>
        <begin position="141"/>
        <end position="152"/>
    </location>
</feature>
<dbReference type="Pfam" id="PF04979">
    <property type="entry name" value="IPP-2"/>
    <property type="match status" value="1"/>
</dbReference>
<evidence type="ECO:0000256" key="1">
    <source>
        <dbReference type="SAM" id="MobiDB-lite"/>
    </source>
</evidence>
<feature type="region of interest" description="Disordered" evidence="1">
    <location>
        <begin position="131"/>
        <end position="154"/>
    </location>
</feature>
<dbReference type="Proteomes" id="UP000257109">
    <property type="component" value="Unassembled WGS sequence"/>
</dbReference>
<organism evidence="2 3">
    <name type="scientific">Mucuna pruriens</name>
    <name type="common">Velvet bean</name>
    <name type="synonym">Dolichos pruriens</name>
    <dbReference type="NCBI Taxonomy" id="157652"/>
    <lineage>
        <taxon>Eukaryota</taxon>
        <taxon>Viridiplantae</taxon>
        <taxon>Streptophyta</taxon>
        <taxon>Embryophyta</taxon>
        <taxon>Tracheophyta</taxon>
        <taxon>Spermatophyta</taxon>
        <taxon>Magnoliopsida</taxon>
        <taxon>eudicotyledons</taxon>
        <taxon>Gunneridae</taxon>
        <taxon>Pentapetalae</taxon>
        <taxon>rosids</taxon>
        <taxon>fabids</taxon>
        <taxon>Fabales</taxon>
        <taxon>Fabaceae</taxon>
        <taxon>Papilionoideae</taxon>
        <taxon>50 kb inversion clade</taxon>
        <taxon>NPAAA clade</taxon>
        <taxon>indigoferoid/millettioid clade</taxon>
        <taxon>Phaseoleae</taxon>
        <taxon>Mucuna</taxon>
    </lineage>
</organism>
<dbReference type="STRING" id="157652.A0A371EXI8"/>
<dbReference type="PANTHER" id="PTHR12398">
    <property type="entry name" value="PROTEIN PHOSPHATASE INHIBITOR"/>
    <property type="match status" value="1"/>
</dbReference>
<dbReference type="OrthoDB" id="551302at2759"/>
<name>A0A371EXI8_MUCPR</name>
<dbReference type="GO" id="GO:0009966">
    <property type="term" value="P:regulation of signal transduction"/>
    <property type="evidence" value="ECO:0007669"/>
    <property type="project" value="InterPro"/>
</dbReference>
<dbReference type="EMBL" id="QJKJ01011591">
    <property type="protein sequence ID" value="RDX70729.1"/>
    <property type="molecule type" value="Genomic_DNA"/>
</dbReference>
<protein>
    <submittedName>
        <fullName evidence="2">Uncharacterized protein</fullName>
    </submittedName>
</protein>
<sequence>VRSLQLVASAKHAIGFQFSSCNIPLIGGNFEFQIHVLKDLPNNLIILSQLIELLEGHVRWNEDNIGEIEANKPVRQKITEPKTPYHPMLDDDIFLSPVREDFKECIGDKKNHSTNAERIDFNNAACCSRKGTGQSDGWTTSEDETEEIEQDEEGRKKLSYIERGDPSRNNPKFEVWVRIICSIPPLARYERISLIHNSMEKNFVVCYDIESKIFNYRQKIFSVTNCYETLNGLWIELDQY</sequence>
<evidence type="ECO:0000313" key="2">
    <source>
        <dbReference type="EMBL" id="RDX70729.1"/>
    </source>
</evidence>
<gene>
    <name evidence="2" type="ORF">CR513_50005</name>
</gene>
<dbReference type="GO" id="GO:0004864">
    <property type="term" value="F:protein phosphatase inhibitor activity"/>
    <property type="evidence" value="ECO:0007669"/>
    <property type="project" value="InterPro"/>
</dbReference>
<dbReference type="AlphaFoldDB" id="A0A371EXI8"/>
<proteinExistence type="predicted"/>
<feature type="non-terminal residue" evidence="2">
    <location>
        <position position="1"/>
    </location>
</feature>
<feature type="non-terminal residue" evidence="2">
    <location>
        <position position="240"/>
    </location>
</feature>
<reference evidence="2" key="1">
    <citation type="submission" date="2018-05" db="EMBL/GenBank/DDBJ databases">
        <title>Draft genome of Mucuna pruriens seed.</title>
        <authorList>
            <person name="Nnadi N.E."/>
            <person name="Vos R."/>
            <person name="Hasami M.H."/>
            <person name="Devisetty U.K."/>
            <person name="Aguiy J.C."/>
        </authorList>
    </citation>
    <scope>NUCLEOTIDE SEQUENCE [LARGE SCALE GENOMIC DNA]</scope>
    <source>
        <strain evidence="2">JCA_2017</strain>
    </source>
</reference>
<dbReference type="InterPro" id="IPR007062">
    <property type="entry name" value="PPI-2"/>
</dbReference>
<dbReference type="PANTHER" id="PTHR12398:SF40">
    <property type="entry name" value="PHOSPHOPROTEIN PHOSPHATASE INHIBITOR"/>
    <property type="match status" value="1"/>
</dbReference>